<dbReference type="PROSITE" id="PS51900">
    <property type="entry name" value="CB"/>
    <property type="match status" value="1"/>
</dbReference>
<sequence length="347" mass="38073">MDAEYWLADERRLIERGQWTPPAQREAQQMAAIITLDEYAKTWIEQRPLKPRTRQMYKDTLRLHISDSLGRVGVGQLTAQAVRAWYAKLGTDHPRRNSHAYALLHAITKTAVEDGLLAANPCNIKAAMNPPTKRAPVILEVTALATVAEKIRPERLKALVLLSAWCGARWGEVIELRRKDIDADCTTVSVGRGATHRGGCRIDTPKSGKARTVTIPPHIRADVKHHLATHVAKGPDALLFPAERGGCHLNDKVFREYLQTALESVGRQDVRVHDLRHFAGTQMARVGNLKETMERLGHSTVKASLIYQQVVSGRPAEIAEALSALATGALDAEAKAAAEAEAKQGGG</sequence>
<dbReference type="EMBL" id="LWCS01000044">
    <property type="protein sequence ID" value="OAN34294.1"/>
    <property type="molecule type" value="Genomic_DNA"/>
</dbReference>
<keyword evidence="2" id="KW-0229">DNA integration</keyword>
<dbReference type="PROSITE" id="PS51898">
    <property type="entry name" value="TYR_RECOMBINASE"/>
    <property type="match status" value="1"/>
</dbReference>
<dbReference type="SUPFAM" id="SSF56349">
    <property type="entry name" value="DNA breaking-rejoining enzymes"/>
    <property type="match status" value="1"/>
</dbReference>
<keyword evidence="4" id="KW-0233">DNA recombination</keyword>
<evidence type="ECO:0000259" key="6">
    <source>
        <dbReference type="PROSITE" id="PS51898"/>
    </source>
</evidence>
<dbReference type="GO" id="GO:0015074">
    <property type="term" value="P:DNA integration"/>
    <property type="evidence" value="ECO:0007669"/>
    <property type="project" value="UniProtKB-KW"/>
</dbReference>
<dbReference type="PANTHER" id="PTHR30349">
    <property type="entry name" value="PHAGE INTEGRASE-RELATED"/>
    <property type="match status" value="1"/>
</dbReference>
<evidence type="ECO:0000256" key="1">
    <source>
        <dbReference type="ARBA" id="ARBA00008857"/>
    </source>
</evidence>
<proteinExistence type="inferred from homology"/>
<comment type="caution">
    <text evidence="8">The sequence shown here is derived from an EMBL/GenBank/DDBJ whole genome shotgun (WGS) entry which is preliminary data.</text>
</comment>
<feature type="domain" description="Tyr recombinase" evidence="6">
    <location>
        <begin position="130"/>
        <end position="320"/>
    </location>
</feature>
<evidence type="ECO:0000313" key="9">
    <source>
        <dbReference type="Proteomes" id="UP000078396"/>
    </source>
</evidence>
<evidence type="ECO:0000313" key="8">
    <source>
        <dbReference type="EMBL" id="OAN34294.1"/>
    </source>
</evidence>
<comment type="similarity">
    <text evidence="1">Belongs to the 'phage' integrase family.</text>
</comment>
<dbReference type="InterPro" id="IPR013762">
    <property type="entry name" value="Integrase-like_cat_sf"/>
</dbReference>
<name>A0A178LQU4_MYCIR</name>
<dbReference type="Gene3D" id="1.10.150.130">
    <property type="match status" value="1"/>
</dbReference>
<dbReference type="GO" id="GO:0006310">
    <property type="term" value="P:DNA recombination"/>
    <property type="evidence" value="ECO:0007669"/>
    <property type="project" value="UniProtKB-KW"/>
</dbReference>
<dbReference type="Proteomes" id="UP000078396">
    <property type="component" value="Unassembled WGS sequence"/>
</dbReference>
<dbReference type="PANTHER" id="PTHR30349:SF64">
    <property type="entry name" value="PROPHAGE INTEGRASE INTD-RELATED"/>
    <property type="match status" value="1"/>
</dbReference>
<dbReference type="AlphaFoldDB" id="A0A178LQU4"/>
<evidence type="ECO:0000256" key="3">
    <source>
        <dbReference type="ARBA" id="ARBA00023125"/>
    </source>
</evidence>
<dbReference type="InterPro" id="IPR044068">
    <property type="entry name" value="CB"/>
</dbReference>
<organism evidence="8 9">
    <name type="scientific">Mycolicibacterium iranicum</name>
    <name type="common">Mycobacterium iranicum</name>
    <dbReference type="NCBI Taxonomy" id="912594"/>
    <lineage>
        <taxon>Bacteria</taxon>
        <taxon>Bacillati</taxon>
        <taxon>Actinomycetota</taxon>
        <taxon>Actinomycetes</taxon>
        <taxon>Mycobacteriales</taxon>
        <taxon>Mycobacteriaceae</taxon>
        <taxon>Mycolicibacterium</taxon>
    </lineage>
</organism>
<dbReference type="InterPro" id="IPR010998">
    <property type="entry name" value="Integrase_recombinase_N"/>
</dbReference>
<dbReference type="InterPro" id="IPR002104">
    <property type="entry name" value="Integrase_catalytic"/>
</dbReference>
<evidence type="ECO:0000256" key="4">
    <source>
        <dbReference type="ARBA" id="ARBA00023172"/>
    </source>
</evidence>
<dbReference type="CDD" id="cd00397">
    <property type="entry name" value="DNA_BRE_C"/>
    <property type="match status" value="1"/>
</dbReference>
<accession>A0A178LQU4</accession>
<dbReference type="InterPro" id="IPR050090">
    <property type="entry name" value="Tyrosine_recombinase_XerCD"/>
</dbReference>
<evidence type="ECO:0000256" key="5">
    <source>
        <dbReference type="PROSITE-ProRule" id="PRU01248"/>
    </source>
</evidence>
<dbReference type="InterPro" id="IPR004107">
    <property type="entry name" value="Integrase_SAM-like_N"/>
</dbReference>
<evidence type="ECO:0000256" key="2">
    <source>
        <dbReference type="ARBA" id="ARBA00022908"/>
    </source>
</evidence>
<dbReference type="Pfam" id="PF00589">
    <property type="entry name" value="Phage_integrase"/>
    <property type="match status" value="1"/>
</dbReference>
<reference evidence="8 9" key="1">
    <citation type="submission" date="2016-04" db="EMBL/GenBank/DDBJ databases">
        <title>Draft Genome Sequences of Staphylococcus capitis Strain H36, S. capitis Strain H65, S. cohnii Strain H62, S. hominis Strain H69, Mycobacterium iranicum Strain H39, Plantibacter sp. Strain H53, Pseudomonas oryzihabitans Strain H72, and Microbacterium sp. Strain H83, isolated from residential settings.</title>
        <authorList>
            <person name="Lymperopoulou D."/>
            <person name="Adams R.I."/>
            <person name="Lindow S."/>
            <person name="Coil D.A."/>
            <person name="Jospin G."/>
            <person name="Eisen J.A."/>
        </authorList>
    </citation>
    <scope>NUCLEOTIDE SEQUENCE [LARGE SCALE GENOMIC DNA]</scope>
    <source>
        <strain evidence="8 9">H39</strain>
    </source>
</reference>
<dbReference type="GO" id="GO:0003677">
    <property type="term" value="F:DNA binding"/>
    <property type="evidence" value="ECO:0007669"/>
    <property type="project" value="UniProtKB-UniRule"/>
</dbReference>
<keyword evidence="3 5" id="KW-0238">DNA-binding</keyword>
<evidence type="ECO:0000259" key="7">
    <source>
        <dbReference type="PROSITE" id="PS51900"/>
    </source>
</evidence>
<dbReference type="InterPro" id="IPR011010">
    <property type="entry name" value="DNA_brk_join_enz"/>
</dbReference>
<protein>
    <submittedName>
        <fullName evidence="8">Integrase</fullName>
    </submittedName>
</protein>
<dbReference type="Pfam" id="PF14659">
    <property type="entry name" value="Phage_int_SAM_3"/>
    <property type="match status" value="1"/>
</dbReference>
<dbReference type="Gene3D" id="1.10.443.10">
    <property type="entry name" value="Intergrase catalytic core"/>
    <property type="match status" value="1"/>
</dbReference>
<gene>
    <name evidence="8" type="ORF">A4X20_26980</name>
</gene>
<feature type="domain" description="Core-binding (CB)" evidence="7">
    <location>
        <begin position="34"/>
        <end position="112"/>
    </location>
</feature>